<dbReference type="EMBL" id="RCMK01000692">
    <property type="protein sequence ID" value="KAG2915934.1"/>
    <property type="molecule type" value="Genomic_DNA"/>
</dbReference>
<dbReference type="Proteomes" id="UP000697107">
    <property type="component" value="Unassembled WGS sequence"/>
</dbReference>
<keyword evidence="8" id="KW-1185">Reference proteome</keyword>
<dbReference type="EMBL" id="RCMI01000554">
    <property type="protein sequence ID" value="KAG2905863.1"/>
    <property type="molecule type" value="Genomic_DNA"/>
</dbReference>
<dbReference type="Proteomes" id="UP000774804">
    <property type="component" value="Unassembled WGS sequence"/>
</dbReference>
<evidence type="ECO:0000313" key="4">
    <source>
        <dbReference type="EMBL" id="KAG2970836.1"/>
    </source>
</evidence>
<evidence type="ECO:0000313" key="1">
    <source>
        <dbReference type="EMBL" id="KAG2850382.1"/>
    </source>
</evidence>
<evidence type="ECO:0000313" key="2">
    <source>
        <dbReference type="EMBL" id="KAG2905863.1"/>
    </source>
</evidence>
<evidence type="ECO:0000313" key="7">
    <source>
        <dbReference type="EMBL" id="RAW25326.1"/>
    </source>
</evidence>
<dbReference type="Proteomes" id="UP000251314">
    <property type="component" value="Unassembled WGS sequence"/>
</dbReference>
<dbReference type="EMBL" id="RCMV01000697">
    <property type="protein sequence ID" value="KAG3213791.1"/>
    <property type="molecule type" value="Genomic_DNA"/>
</dbReference>
<reference evidence="6" key="3">
    <citation type="submission" date="2021-01" db="EMBL/GenBank/DDBJ databases">
        <title>Phytophthora aleatoria, a newly-described species from Pinus radiata is distinct from Phytophthora cactorum isolates based on comparative genomics.</title>
        <authorList>
            <person name="Mcdougal R."/>
            <person name="Panda P."/>
            <person name="Williams N."/>
            <person name="Studholme D.J."/>
        </authorList>
    </citation>
    <scope>NUCLEOTIDE SEQUENCE</scope>
    <source>
        <strain evidence="6">NZFS 3830</strain>
    </source>
</reference>
<dbReference type="AlphaFoldDB" id="A0A329RNR9"/>
<dbReference type="Proteomes" id="UP000735874">
    <property type="component" value="Unassembled WGS sequence"/>
</dbReference>
<reference evidence="7 8" key="1">
    <citation type="submission" date="2018-01" db="EMBL/GenBank/DDBJ databases">
        <title>Draft genome of the strawberry crown rot pathogen Phytophthora cactorum.</title>
        <authorList>
            <person name="Armitage A.D."/>
            <person name="Lysoe E."/>
            <person name="Nellist C.F."/>
            <person name="Harrison R.J."/>
            <person name="Brurberg M.B."/>
        </authorList>
    </citation>
    <scope>NUCLEOTIDE SEQUENCE [LARGE SCALE GENOMIC DNA]</scope>
    <source>
        <strain evidence="7 8">10300</strain>
    </source>
</reference>
<sequence length="133" mass="15207">MEPPAPSMMEVWLPAEAVVELCKWKEKLRRAFGVADYDLEVVVKFTGRLIHRTSREDTDEAQVEYGEDSGRCDRRALTVLPGLSHGDRRIREVSEPEAVNVAPRLEVATHRPLGYFTSFSGLRNKSENSMQWF</sequence>
<name>A0A329RNR9_9STRA</name>
<comment type="caution">
    <text evidence="7">The sequence shown here is derived from an EMBL/GenBank/DDBJ whole genome shotgun (WGS) entry which is preliminary data.</text>
</comment>
<dbReference type="Proteomes" id="UP000760860">
    <property type="component" value="Unassembled WGS sequence"/>
</dbReference>
<evidence type="ECO:0000313" key="6">
    <source>
        <dbReference type="EMBL" id="KAG6948268.1"/>
    </source>
</evidence>
<evidence type="ECO:0000313" key="8">
    <source>
        <dbReference type="Proteomes" id="UP000251314"/>
    </source>
</evidence>
<organism evidence="7 8">
    <name type="scientific">Phytophthora cactorum</name>
    <dbReference type="NCBI Taxonomy" id="29920"/>
    <lineage>
        <taxon>Eukaryota</taxon>
        <taxon>Sar</taxon>
        <taxon>Stramenopiles</taxon>
        <taxon>Oomycota</taxon>
        <taxon>Peronosporomycetes</taxon>
        <taxon>Peronosporales</taxon>
        <taxon>Peronosporaceae</taxon>
        <taxon>Phytophthora</taxon>
    </lineage>
</organism>
<dbReference type="EMBL" id="RCMG01000691">
    <property type="protein sequence ID" value="KAG2850382.1"/>
    <property type="molecule type" value="Genomic_DNA"/>
</dbReference>
<gene>
    <name evidence="6" type="ORF">JG687_00015582</name>
    <name evidence="7" type="ORF">PC110_g18261</name>
    <name evidence="1" type="ORF">PC113_g16838</name>
    <name evidence="2" type="ORF">PC115_g14472</name>
    <name evidence="3" type="ORF">PC117_g17862</name>
    <name evidence="4" type="ORF">PC118_g16645</name>
    <name evidence="5" type="ORF">PC129_g15273</name>
</gene>
<dbReference type="VEuPathDB" id="FungiDB:PC110_g18261"/>
<dbReference type="Proteomes" id="UP000688947">
    <property type="component" value="Unassembled WGS sequence"/>
</dbReference>
<dbReference type="OrthoDB" id="126457at2759"/>
<reference evidence="1" key="2">
    <citation type="submission" date="2018-10" db="EMBL/GenBank/DDBJ databases">
        <title>Effector identification in a new, highly contiguous assembly of the strawberry crown rot pathogen Phytophthora cactorum.</title>
        <authorList>
            <person name="Armitage A.D."/>
            <person name="Nellist C.F."/>
            <person name="Bates H."/>
            <person name="Vickerstaff R.J."/>
            <person name="Harrison R.J."/>
        </authorList>
    </citation>
    <scope>NUCLEOTIDE SEQUENCE</scope>
    <source>
        <strain evidence="1">15-7</strain>
        <strain evidence="2">4032</strain>
        <strain evidence="3">4040</strain>
        <strain evidence="4">P415</strain>
        <strain evidence="5">P421</strain>
    </source>
</reference>
<dbReference type="EMBL" id="JAENGZ010001407">
    <property type="protein sequence ID" value="KAG6948268.1"/>
    <property type="molecule type" value="Genomic_DNA"/>
</dbReference>
<dbReference type="EMBL" id="MJFZ01000765">
    <property type="protein sequence ID" value="RAW25326.1"/>
    <property type="molecule type" value="Genomic_DNA"/>
</dbReference>
<dbReference type="EMBL" id="RCML01000703">
    <property type="protein sequence ID" value="KAG2970836.1"/>
    <property type="molecule type" value="Genomic_DNA"/>
</dbReference>
<dbReference type="Proteomes" id="UP000736787">
    <property type="component" value="Unassembled WGS sequence"/>
</dbReference>
<protein>
    <submittedName>
        <fullName evidence="7">Uncharacterized protein</fullName>
    </submittedName>
</protein>
<accession>A0A329RNR9</accession>
<proteinExistence type="predicted"/>
<evidence type="ECO:0000313" key="3">
    <source>
        <dbReference type="EMBL" id="KAG2915934.1"/>
    </source>
</evidence>
<evidence type="ECO:0000313" key="5">
    <source>
        <dbReference type="EMBL" id="KAG3213791.1"/>
    </source>
</evidence>